<keyword evidence="3" id="KW-0460">Magnesium</keyword>
<dbReference type="InterPro" id="IPR025753">
    <property type="entry name" value="AAA_N_dom"/>
</dbReference>
<dbReference type="Pfam" id="PF14363">
    <property type="entry name" value="AAA_assoc"/>
    <property type="match status" value="1"/>
</dbReference>
<feature type="domain" description="AAA+ ATPase" evidence="7">
    <location>
        <begin position="265"/>
        <end position="439"/>
    </location>
</feature>
<proteinExistence type="inferred from homology"/>
<evidence type="ECO:0000313" key="9">
    <source>
        <dbReference type="Proteomes" id="UP001497457"/>
    </source>
</evidence>
<protein>
    <recommendedName>
        <fullName evidence="7">AAA+ ATPase domain-containing protein</fullName>
    </recommendedName>
</protein>
<keyword evidence="9" id="KW-1185">Reference proteome</keyword>
<feature type="region of interest" description="Disordered" evidence="6">
    <location>
        <begin position="499"/>
        <end position="523"/>
    </location>
</feature>
<evidence type="ECO:0000256" key="6">
    <source>
        <dbReference type="SAM" id="MobiDB-lite"/>
    </source>
</evidence>
<evidence type="ECO:0000256" key="1">
    <source>
        <dbReference type="ARBA" id="ARBA00001946"/>
    </source>
</evidence>
<evidence type="ECO:0000256" key="2">
    <source>
        <dbReference type="ARBA" id="ARBA00007448"/>
    </source>
</evidence>
<dbReference type="SUPFAM" id="SSF52540">
    <property type="entry name" value="P-loop containing nucleoside triphosphate hydrolases"/>
    <property type="match status" value="1"/>
</dbReference>
<sequence>MEHSGVGGQAVDAYRKALATAASAAAYAVMARGVARELLPPELRAAARWASSALLARLGRIKKERRTLVVRSQQAAAGAGREENLLFDAARTYLASRLDPRAMRRLGLTLARAKDDDGRATWRKVLFLEPGDSTVDVFDGVRFHWACVEAPSGGGGGKKKARRGEPGTGGDRDFVLELSFDAEHTEFAMDQYVPFVMEAAEEVEERDRALKICMNEGRTWYRVNHHHPATFDTLAMDPDLKRRIVDDLDLFAGRRDHYRRIGKAWKRGYLLYGPPGTGKSSLVAAMANHLRYDLYDLDLSHVHLNTSLQWLLVGMSSRSILVIEDIDCCSDAMSREDVKAPARAGDGGADDETGNGAASDSDAPLPPAKSKSKSKSKDDQGFSAEGVTLSGLLNFIDGLWSTSGEERIIVFTTNYKDRLDPALLRPGRMDMHIYMGYCGWDAFKTLAKNYFLIDDHALFPEIQALLAEVEVTPAAVSEMLLRSDDPGVALKGLKELLEEKKQEAMPEGKQGEEGAGKAEKKGE</sequence>
<dbReference type="PROSITE" id="PS00674">
    <property type="entry name" value="AAA"/>
    <property type="match status" value="1"/>
</dbReference>
<keyword evidence="5" id="KW-0547">Nucleotide-binding</keyword>
<dbReference type="PANTHER" id="PTHR23070">
    <property type="entry name" value="BCS1 AAA-TYPE ATPASE"/>
    <property type="match status" value="1"/>
</dbReference>
<dbReference type="InterPro" id="IPR058017">
    <property type="entry name" value="At3g28540-like_C"/>
</dbReference>
<feature type="compositionally biased region" description="Low complexity" evidence="6">
    <location>
        <begin position="354"/>
        <end position="363"/>
    </location>
</feature>
<feature type="region of interest" description="Disordered" evidence="6">
    <location>
        <begin position="337"/>
        <end position="381"/>
    </location>
</feature>
<comment type="similarity">
    <text evidence="2">Belongs to the AAA ATPase family. BCS1 subfamily.</text>
</comment>
<dbReference type="Pfam" id="PF25568">
    <property type="entry name" value="AAA_lid_At3g28540"/>
    <property type="match status" value="1"/>
</dbReference>
<dbReference type="InterPro" id="IPR003593">
    <property type="entry name" value="AAA+_ATPase"/>
</dbReference>
<evidence type="ECO:0000256" key="3">
    <source>
        <dbReference type="ARBA" id="ARBA00022842"/>
    </source>
</evidence>
<comment type="catalytic activity">
    <reaction evidence="4">
        <text>ATP + H2O = ADP + phosphate + H(+)</text>
        <dbReference type="Rhea" id="RHEA:13065"/>
        <dbReference type="ChEBI" id="CHEBI:15377"/>
        <dbReference type="ChEBI" id="CHEBI:15378"/>
        <dbReference type="ChEBI" id="CHEBI:30616"/>
        <dbReference type="ChEBI" id="CHEBI:43474"/>
        <dbReference type="ChEBI" id="CHEBI:456216"/>
    </reaction>
</comment>
<dbReference type="InterPro" id="IPR003959">
    <property type="entry name" value="ATPase_AAA_core"/>
</dbReference>
<comment type="cofactor">
    <cofactor evidence="1">
        <name>Mg(2+)</name>
        <dbReference type="ChEBI" id="CHEBI:18420"/>
    </cofactor>
</comment>
<dbReference type="GO" id="GO:0006950">
    <property type="term" value="P:response to stress"/>
    <property type="evidence" value="ECO:0007669"/>
    <property type="project" value="UniProtKB-ARBA"/>
</dbReference>
<dbReference type="InterPro" id="IPR027417">
    <property type="entry name" value="P-loop_NTPase"/>
</dbReference>
<name>A0ABC9FXD8_9POAL</name>
<dbReference type="EMBL" id="OZ075117">
    <property type="protein sequence ID" value="CAL5083249.1"/>
    <property type="molecule type" value="Genomic_DNA"/>
</dbReference>
<keyword evidence="5" id="KW-0067">ATP-binding</keyword>
<dbReference type="SMART" id="SM00382">
    <property type="entry name" value="AAA"/>
    <property type="match status" value="1"/>
</dbReference>
<reference evidence="8 9" key="2">
    <citation type="submission" date="2024-10" db="EMBL/GenBank/DDBJ databases">
        <authorList>
            <person name="Ryan C."/>
        </authorList>
    </citation>
    <scope>NUCLEOTIDE SEQUENCE [LARGE SCALE GENOMIC DNA]</scope>
</reference>
<dbReference type="Pfam" id="PF00004">
    <property type="entry name" value="AAA"/>
    <property type="match status" value="2"/>
</dbReference>
<dbReference type="InterPro" id="IPR050747">
    <property type="entry name" value="Mitochondrial_chaperone_BCS1"/>
</dbReference>
<evidence type="ECO:0000259" key="7">
    <source>
        <dbReference type="SMART" id="SM00382"/>
    </source>
</evidence>
<gene>
    <name evidence="8" type="ORF">URODEC1_LOCUS109819</name>
</gene>
<evidence type="ECO:0000256" key="4">
    <source>
        <dbReference type="ARBA" id="ARBA00049360"/>
    </source>
</evidence>
<evidence type="ECO:0000313" key="8">
    <source>
        <dbReference type="EMBL" id="CAL5083249.1"/>
    </source>
</evidence>
<accession>A0ABC9FXD8</accession>
<dbReference type="Gene3D" id="3.40.50.300">
    <property type="entry name" value="P-loop containing nucleotide triphosphate hydrolases"/>
    <property type="match status" value="1"/>
</dbReference>
<dbReference type="GO" id="GO:0005524">
    <property type="term" value="F:ATP binding"/>
    <property type="evidence" value="ECO:0007669"/>
    <property type="project" value="UniProtKB-KW"/>
</dbReference>
<dbReference type="Proteomes" id="UP001497457">
    <property type="component" value="Chromosome 7b"/>
</dbReference>
<organism evidence="8 9">
    <name type="scientific">Urochloa decumbens</name>
    <dbReference type="NCBI Taxonomy" id="240449"/>
    <lineage>
        <taxon>Eukaryota</taxon>
        <taxon>Viridiplantae</taxon>
        <taxon>Streptophyta</taxon>
        <taxon>Embryophyta</taxon>
        <taxon>Tracheophyta</taxon>
        <taxon>Spermatophyta</taxon>
        <taxon>Magnoliopsida</taxon>
        <taxon>Liliopsida</taxon>
        <taxon>Poales</taxon>
        <taxon>Poaceae</taxon>
        <taxon>PACMAD clade</taxon>
        <taxon>Panicoideae</taxon>
        <taxon>Panicodae</taxon>
        <taxon>Paniceae</taxon>
        <taxon>Melinidinae</taxon>
        <taxon>Urochloa</taxon>
    </lineage>
</organism>
<dbReference type="Gene3D" id="6.10.280.40">
    <property type="match status" value="1"/>
</dbReference>
<evidence type="ECO:0000256" key="5">
    <source>
        <dbReference type="RuleBase" id="RU003651"/>
    </source>
</evidence>
<dbReference type="InterPro" id="IPR003960">
    <property type="entry name" value="ATPase_AAA_CS"/>
</dbReference>
<dbReference type="AlphaFoldDB" id="A0ABC9FXD8"/>
<reference evidence="9" key="1">
    <citation type="submission" date="2024-06" db="EMBL/GenBank/DDBJ databases">
        <authorList>
            <person name="Ryan C."/>
        </authorList>
    </citation>
    <scope>NUCLEOTIDE SEQUENCE [LARGE SCALE GENOMIC DNA]</scope>
</reference>